<accession>A0A9D4V1S4</accession>
<dbReference type="EMBL" id="JABFUD020000007">
    <property type="protein sequence ID" value="KAI5077870.1"/>
    <property type="molecule type" value="Genomic_DNA"/>
</dbReference>
<evidence type="ECO:0000313" key="3">
    <source>
        <dbReference type="Proteomes" id="UP000886520"/>
    </source>
</evidence>
<feature type="region of interest" description="Disordered" evidence="1">
    <location>
        <begin position="1"/>
        <end position="38"/>
    </location>
</feature>
<protein>
    <submittedName>
        <fullName evidence="2">Uncharacterized protein</fullName>
    </submittedName>
</protein>
<evidence type="ECO:0000313" key="2">
    <source>
        <dbReference type="EMBL" id="KAI5077870.1"/>
    </source>
</evidence>
<comment type="caution">
    <text evidence="2">The sequence shown here is derived from an EMBL/GenBank/DDBJ whole genome shotgun (WGS) entry which is preliminary data.</text>
</comment>
<feature type="region of interest" description="Disordered" evidence="1">
    <location>
        <begin position="412"/>
        <end position="443"/>
    </location>
</feature>
<feature type="region of interest" description="Disordered" evidence="1">
    <location>
        <begin position="183"/>
        <end position="202"/>
    </location>
</feature>
<feature type="compositionally biased region" description="Polar residues" evidence="1">
    <location>
        <begin position="278"/>
        <end position="287"/>
    </location>
</feature>
<name>A0A9D4V1S4_ADICA</name>
<dbReference type="AlphaFoldDB" id="A0A9D4V1S4"/>
<reference evidence="2" key="1">
    <citation type="submission" date="2021-01" db="EMBL/GenBank/DDBJ databases">
        <title>Adiantum capillus-veneris genome.</title>
        <authorList>
            <person name="Fang Y."/>
            <person name="Liao Q."/>
        </authorList>
    </citation>
    <scope>NUCLEOTIDE SEQUENCE</scope>
    <source>
        <strain evidence="2">H3</strain>
        <tissue evidence="2">Leaf</tissue>
    </source>
</reference>
<feature type="region of interest" description="Disordered" evidence="1">
    <location>
        <begin position="265"/>
        <end position="344"/>
    </location>
</feature>
<dbReference type="Proteomes" id="UP000886520">
    <property type="component" value="Chromosome 7"/>
</dbReference>
<feature type="compositionally biased region" description="Polar residues" evidence="1">
    <location>
        <begin position="10"/>
        <end position="38"/>
    </location>
</feature>
<proteinExistence type="predicted"/>
<gene>
    <name evidence="2" type="ORF">GOP47_0007694</name>
</gene>
<feature type="region of interest" description="Disordered" evidence="1">
    <location>
        <begin position="458"/>
        <end position="493"/>
    </location>
</feature>
<sequence>MTRIRKRPPSATSSVKPELLATSNGCPPQLGAQSNPSFQDPRQALLCAASWPVKEDRLLLVSPAATNSGHGGSLASEKEVKKQLAATPAARHYAKPYIIAQRGGDGEGLGMTRKTMTVGEAKLRDTEVHQQEYRARKHMLDGEGDETCIASKREAENRSCHAGGGERSEGACKERAILAGSEQFTGKLRHTDPSDADDGASEQPRKMLPLQLILNSVPRHATAAPRPMIPNDQLLRTTASDTMMPSSSSTSVSCGTKRLNLKQQWEVDDSARVGGSEQKPSLLQTRKPQPLSEEAPESESSDVKIQGGSKSMREERGGLSSSDQSPDWPVSSWQGHRRARSSGRLVNEAAPGLLGRVNLDAHHAPINSKIITSERKVKVFPIEKSKAGTQLKKTPLPASEKVISVPLKNLSPSNCASKKRKRDAAAANGDVTHYSSAAPDSSHDHAILADSMRCRRKDATDAAELKEPLEKEMQAVHPTAARHSRSRSASGSRLPAGLCGLLVSVGGTPAVSRSVEEASIVSSS</sequence>
<feature type="compositionally biased region" description="Basic and acidic residues" evidence="1">
    <location>
        <begin position="458"/>
        <end position="474"/>
    </location>
</feature>
<evidence type="ECO:0000256" key="1">
    <source>
        <dbReference type="SAM" id="MobiDB-lite"/>
    </source>
</evidence>
<dbReference type="OrthoDB" id="1997552at2759"/>
<keyword evidence="3" id="KW-1185">Reference proteome</keyword>
<organism evidence="2 3">
    <name type="scientific">Adiantum capillus-veneris</name>
    <name type="common">Maidenhair fern</name>
    <dbReference type="NCBI Taxonomy" id="13818"/>
    <lineage>
        <taxon>Eukaryota</taxon>
        <taxon>Viridiplantae</taxon>
        <taxon>Streptophyta</taxon>
        <taxon>Embryophyta</taxon>
        <taxon>Tracheophyta</taxon>
        <taxon>Polypodiopsida</taxon>
        <taxon>Polypodiidae</taxon>
        <taxon>Polypodiales</taxon>
        <taxon>Pteridineae</taxon>
        <taxon>Pteridaceae</taxon>
        <taxon>Vittarioideae</taxon>
        <taxon>Adiantum</taxon>
    </lineage>
</organism>